<keyword evidence="2" id="KW-1185">Reference proteome</keyword>
<dbReference type="Proteomes" id="UP000613030">
    <property type="component" value="Unassembled WGS sequence"/>
</dbReference>
<evidence type="ECO:0000313" key="1">
    <source>
        <dbReference type="EMBL" id="MBL0744352.1"/>
    </source>
</evidence>
<name>A0ABS1L0B5_9BACT</name>
<gene>
    <name evidence="1" type="ORF">JI741_24175</name>
</gene>
<sequence>MEWTTVYLRGKANFENDVRHNLEHSSFTFMPGFSNERGLTLYWIEDKHCLRDFKKAIGSKTIFKHRLRFYNSIEEFVESKHNVSKPRLPYKSSI</sequence>
<organism evidence="1 2">
    <name type="scientific">Chryseolinea lacunae</name>
    <dbReference type="NCBI Taxonomy" id="2801331"/>
    <lineage>
        <taxon>Bacteria</taxon>
        <taxon>Pseudomonadati</taxon>
        <taxon>Bacteroidota</taxon>
        <taxon>Cytophagia</taxon>
        <taxon>Cytophagales</taxon>
        <taxon>Fulvivirgaceae</taxon>
        <taxon>Chryseolinea</taxon>
    </lineage>
</organism>
<protein>
    <recommendedName>
        <fullName evidence="3">DUF4188 domain-containing protein</fullName>
    </recommendedName>
</protein>
<reference evidence="1 2" key="1">
    <citation type="submission" date="2021-01" db="EMBL/GenBank/DDBJ databases">
        <title>Chryseolinea sp. Jin1 Genome sequencing and assembly.</title>
        <authorList>
            <person name="Kim I."/>
        </authorList>
    </citation>
    <scope>NUCLEOTIDE SEQUENCE [LARGE SCALE GENOMIC DNA]</scope>
    <source>
        <strain evidence="1 2">Jin1</strain>
    </source>
</reference>
<dbReference type="EMBL" id="JAERRB010000010">
    <property type="protein sequence ID" value="MBL0744352.1"/>
    <property type="molecule type" value="Genomic_DNA"/>
</dbReference>
<comment type="caution">
    <text evidence="1">The sequence shown here is derived from an EMBL/GenBank/DDBJ whole genome shotgun (WGS) entry which is preliminary data.</text>
</comment>
<evidence type="ECO:0008006" key="3">
    <source>
        <dbReference type="Google" id="ProtNLM"/>
    </source>
</evidence>
<accession>A0ABS1L0B5</accession>
<dbReference type="RefSeq" id="WP_202014006.1">
    <property type="nucleotide sequence ID" value="NZ_JAERRB010000010.1"/>
</dbReference>
<proteinExistence type="predicted"/>
<evidence type="ECO:0000313" key="2">
    <source>
        <dbReference type="Proteomes" id="UP000613030"/>
    </source>
</evidence>